<dbReference type="Proteomes" id="UP000014303">
    <property type="component" value="Unassembled WGS sequence"/>
</dbReference>
<reference evidence="2 3" key="1">
    <citation type="journal article" date="2013" name="PLoS ONE">
        <title>Lactobacillus paracasei comparative genomics: towards species pan-genome definition and exploitation of diversity.</title>
        <authorList>
            <person name="Smokvina T."/>
            <person name="Wels M."/>
            <person name="Polka J."/>
            <person name="Chervaux C."/>
            <person name="Brisse S."/>
            <person name="Boekhorst J."/>
            <person name="van Hylckama Vlieg J.E."/>
            <person name="Siezen R.J."/>
        </authorList>
    </citation>
    <scope>NUCLEOTIDE SEQUENCE [LARGE SCALE GENOMIC DNA]</scope>
    <source>
        <strain evidence="2 3">Lpp7</strain>
    </source>
</reference>
<gene>
    <name evidence="2" type="ORF">Lpp7_12573</name>
</gene>
<evidence type="ECO:0000313" key="3">
    <source>
        <dbReference type="Proteomes" id="UP000014303"/>
    </source>
</evidence>
<name>A0A8E0IDL6_LACPA</name>
<comment type="caution">
    <text evidence="2">The sequence shown here is derived from an EMBL/GenBank/DDBJ whole genome shotgun (WGS) entry which is preliminary data.</text>
</comment>
<organism evidence="2 3">
    <name type="scientific">Lacticaseibacillus paracasei subsp. paracasei Lpp7</name>
    <dbReference type="NCBI Taxonomy" id="1256200"/>
    <lineage>
        <taxon>Bacteria</taxon>
        <taxon>Bacillati</taxon>
        <taxon>Bacillota</taxon>
        <taxon>Bacilli</taxon>
        <taxon>Lactobacillales</taxon>
        <taxon>Lactobacillaceae</taxon>
        <taxon>Lacticaseibacillus</taxon>
    </lineage>
</organism>
<keyword evidence="1" id="KW-0812">Transmembrane</keyword>
<keyword evidence="1" id="KW-0472">Membrane</keyword>
<dbReference type="AlphaFoldDB" id="A0A8E0IDL6"/>
<feature type="non-terminal residue" evidence="2">
    <location>
        <position position="1"/>
    </location>
</feature>
<dbReference type="EMBL" id="ANJV01000264">
    <property type="protein sequence ID" value="EPC49599.1"/>
    <property type="molecule type" value="Genomic_DNA"/>
</dbReference>
<protein>
    <submittedName>
        <fullName evidence="2">Uncharacterized protein</fullName>
    </submittedName>
</protein>
<sequence length="47" mass="5328">TGSAQSLYWFVYTPRFFGGSISGSLIGLFVLYELDHIGITKRIQKIF</sequence>
<proteinExistence type="predicted"/>
<accession>A0A8E0IDL6</accession>
<evidence type="ECO:0000313" key="2">
    <source>
        <dbReference type="EMBL" id="EPC49599.1"/>
    </source>
</evidence>
<keyword evidence="1" id="KW-1133">Transmembrane helix</keyword>
<evidence type="ECO:0000256" key="1">
    <source>
        <dbReference type="SAM" id="Phobius"/>
    </source>
</evidence>
<feature type="transmembrane region" description="Helical" evidence="1">
    <location>
        <begin position="16"/>
        <end position="34"/>
    </location>
</feature>